<keyword evidence="4" id="KW-0560">Oxidoreductase</keyword>
<dbReference type="EMBL" id="JBHTJS010000063">
    <property type="protein sequence ID" value="MFD1009640.1"/>
    <property type="molecule type" value="Genomic_DNA"/>
</dbReference>
<evidence type="ECO:0000259" key="3">
    <source>
        <dbReference type="Pfam" id="PF03358"/>
    </source>
</evidence>
<dbReference type="EC" id="1.-.-.-" evidence="4"/>
<dbReference type="Proteomes" id="UP001597048">
    <property type="component" value="Unassembled WGS sequence"/>
</dbReference>
<name>A0ABW3KMQ3_9GAMM</name>
<dbReference type="SUPFAM" id="SSF52218">
    <property type="entry name" value="Flavoproteins"/>
    <property type="match status" value="1"/>
</dbReference>
<keyword evidence="2" id="KW-0285">Flavoprotein</keyword>
<gene>
    <name evidence="4" type="ORF">ACFQ1C_15945</name>
</gene>
<dbReference type="PANTHER" id="PTHR30543:SF21">
    <property type="entry name" value="NAD(P)H-DEPENDENT FMN REDUCTASE LOT6"/>
    <property type="match status" value="1"/>
</dbReference>
<protein>
    <submittedName>
        <fullName evidence="4">NADPH-dependent FMN reductase</fullName>
        <ecNumber evidence="4">1.-.-.-</ecNumber>
    </submittedName>
</protein>
<accession>A0ABW3KMQ3</accession>
<dbReference type="InterPro" id="IPR029039">
    <property type="entry name" value="Flavoprotein-like_sf"/>
</dbReference>
<dbReference type="GO" id="GO:0016491">
    <property type="term" value="F:oxidoreductase activity"/>
    <property type="evidence" value="ECO:0007669"/>
    <property type="project" value="UniProtKB-KW"/>
</dbReference>
<dbReference type="InterPro" id="IPR005025">
    <property type="entry name" value="FMN_Rdtase-like_dom"/>
</dbReference>
<sequence>MMKILAISGSLRKESLNTQLLKTVAEFVDEGTSIELFDLADIPLYNGDLDGDTKPAPVQALLDAIAEADGMLFATPEYNYSVPGVLKNAIDWVSRPAFDSVMRGKPTGVMSSSMSTLGGARAQVHLRDILAATLTPVYLAPDFALACAHTAFDEEGRLVDESTRNFLQKYLTGYTQWVASQRA</sequence>
<keyword evidence="5" id="KW-1185">Reference proteome</keyword>
<evidence type="ECO:0000313" key="4">
    <source>
        <dbReference type="EMBL" id="MFD1009640.1"/>
    </source>
</evidence>
<feature type="domain" description="NADPH-dependent FMN reductase-like" evidence="3">
    <location>
        <begin position="2"/>
        <end position="149"/>
    </location>
</feature>
<evidence type="ECO:0000256" key="2">
    <source>
        <dbReference type="ARBA" id="ARBA00022643"/>
    </source>
</evidence>
<reference evidence="5" key="1">
    <citation type="journal article" date="2019" name="Int. J. Syst. Evol. Microbiol.">
        <title>The Global Catalogue of Microorganisms (GCM) 10K type strain sequencing project: providing services to taxonomists for standard genome sequencing and annotation.</title>
        <authorList>
            <consortium name="The Broad Institute Genomics Platform"/>
            <consortium name="The Broad Institute Genome Sequencing Center for Infectious Disease"/>
            <person name="Wu L."/>
            <person name="Ma J."/>
        </authorList>
    </citation>
    <scope>NUCLEOTIDE SEQUENCE [LARGE SCALE GENOMIC DNA]</scope>
    <source>
        <strain evidence="5">CCUG 60525</strain>
    </source>
</reference>
<proteinExistence type="predicted"/>
<comment type="caution">
    <text evidence="4">The sequence shown here is derived from an EMBL/GenBank/DDBJ whole genome shotgun (WGS) entry which is preliminary data.</text>
</comment>
<evidence type="ECO:0000256" key="1">
    <source>
        <dbReference type="ARBA" id="ARBA00001917"/>
    </source>
</evidence>
<dbReference type="RefSeq" id="WP_379559665.1">
    <property type="nucleotide sequence ID" value="NZ_JBHTJS010000063.1"/>
</dbReference>
<dbReference type="PANTHER" id="PTHR30543">
    <property type="entry name" value="CHROMATE REDUCTASE"/>
    <property type="match status" value="1"/>
</dbReference>
<dbReference type="Pfam" id="PF03358">
    <property type="entry name" value="FMN_red"/>
    <property type="match status" value="1"/>
</dbReference>
<organism evidence="4 5">
    <name type="scientific">Oceanisphaera ostreae</name>
    <dbReference type="NCBI Taxonomy" id="914151"/>
    <lineage>
        <taxon>Bacteria</taxon>
        <taxon>Pseudomonadati</taxon>
        <taxon>Pseudomonadota</taxon>
        <taxon>Gammaproteobacteria</taxon>
        <taxon>Aeromonadales</taxon>
        <taxon>Aeromonadaceae</taxon>
        <taxon>Oceanisphaera</taxon>
    </lineage>
</organism>
<comment type="cofactor">
    <cofactor evidence="1">
        <name>FMN</name>
        <dbReference type="ChEBI" id="CHEBI:58210"/>
    </cofactor>
</comment>
<dbReference type="Gene3D" id="3.40.50.360">
    <property type="match status" value="1"/>
</dbReference>
<keyword evidence="2" id="KW-0288">FMN</keyword>
<dbReference type="InterPro" id="IPR050712">
    <property type="entry name" value="NAD(P)H-dep_reductase"/>
</dbReference>
<evidence type="ECO:0000313" key="5">
    <source>
        <dbReference type="Proteomes" id="UP001597048"/>
    </source>
</evidence>